<feature type="coiled-coil region" evidence="1">
    <location>
        <begin position="204"/>
        <end position="238"/>
    </location>
</feature>
<dbReference type="EMBL" id="JAAMPC010000005">
    <property type="protein sequence ID" value="KAG2312016.1"/>
    <property type="molecule type" value="Genomic_DNA"/>
</dbReference>
<evidence type="ECO:0000313" key="4">
    <source>
        <dbReference type="Proteomes" id="UP000886595"/>
    </source>
</evidence>
<reference evidence="3 4" key="1">
    <citation type="submission" date="2020-02" db="EMBL/GenBank/DDBJ databases">
        <authorList>
            <person name="Ma Q."/>
            <person name="Huang Y."/>
            <person name="Song X."/>
            <person name="Pei D."/>
        </authorList>
    </citation>
    <scope>NUCLEOTIDE SEQUENCE [LARGE SCALE GENOMIC DNA]</scope>
    <source>
        <strain evidence="3">Sxm20200214</strain>
        <tissue evidence="3">Leaf</tissue>
    </source>
</reference>
<feature type="compositionally biased region" description="Basic and acidic residues" evidence="2">
    <location>
        <begin position="92"/>
        <end position="105"/>
    </location>
</feature>
<organism evidence="3 4">
    <name type="scientific">Brassica carinata</name>
    <name type="common">Ethiopian mustard</name>
    <name type="synonym">Abyssinian cabbage</name>
    <dbReference type="NCBI Taxonomy" id="52824"/>
    <lineage>
        <taxon>Eukaryota</taxon>
        <taxon>Viridiplantae</taxon>
        <taxon>Streptophyta</taxon>
        <taxon>Embryophyta</taxon>
        <taxon>Tracheophyta</taxon>
        <taxon>Spermatophyta</taxon>
        <taxon>Magnoliopsida</taxon>
        <taxon>eudicotyledons</taxon>
        <taxon>Gunneridae</taxon>
        <taxon>Pentapetalae</taxon>
        <taxon>rosids</taxon>
        <taxon>malvids</taxon>
        <taxon>Brassicales</taxon>
        <taxon>Brassicaceae</taxon>
        <taxon>Brassiceae</taxon>
        <taxon>Brassica</taxon>
    </lineage>
</organism>
<feature type="region of interest" description="Disordered" evidence="2">
    <location>
        <begin position="55"/>
        <end position="156"/>
    </location>
</feature>
<protein>
    <submittedName>
        <fullName evidence="3">Uncharacterized protein</fullName>
    </submittedName>
</protein>
<feature type="compositionally biased region" description="Acidic residues" evidence="2">
    <location>
        <begin position="82"/>
        <end position="91"/>
    </location>
</feature>
<feature type="compositionally biased region" description="Basic and acidic residues" evidence="2">
    <location>
        <begin position="64"/>
        <end position="73"/>
    </location>
</feature>
<keyword evidence="4" id="KW-1185">Reference proteome</keyword>
<dbReference type="Proteomes" id="UP000886595">
    <property type="component" value="Unassembled WGS sequence"/>
</dbReference>
<dbReference type="AlphaFoldDB" id="A0A8X7VIQ8"/>
<name>A0A8X7VIQ8_BRACI</name>
<accession>A0A8X7VIQ8</accession>
<keyword evidence="1" id="KW-0175">Coiled coil</keyword>
<evidence type="ECO:0000256" key="1">
    <source>
        <dbReference type="SAM" id="Coils"/>
    </source>
</evidence>
<sequence>MAESSDENPKFDRSRVLKGSLKKNKLFESSLLTAVSNGTHMIIVLKMLIKVKGEKSTLPEQEDRDTNLVDASKDLNPNPGEVDQDVISGEEQDVKICVEEKKDVNSVEEEEDAKNNPGQEDREIGSEESSSHETPVVDDVQPNEGVGDKDERRSSQTLSNYGYTRLSYFHPPLNNLDISLNDLEELVDAMGEWTQHIGALYVRVDALEERFEEAGNKMEALEDRCEEVGNSMKDIDKTKAYVENVVAALEGQDKELGNKTEAYVEKEDHTLDDNLSRTMTKCKKQK</sequence>
<gene>
    <name evidence="3" type="ORF">Bca52824_023573</name>
</gene>
<evidence type="ECO:0000313" key="3">
    <source>
        <dbReference type="EMBL" id="KAG2312016.1"/>
    </source>
</evidence>
<dbReference type="Gene3D" id="1.20.1270.70">
    <property type="entry name" value="Designed single chain three-helix bundle"/>
    <property type="match status" value="1"/>
</dbReference>
<evidence type="ECO:0000256" key="2">
    <source>
        <dbReference type="SAM" id="MobiDB-lite"/>
    </source>
</evidence>
<feature type="compositionally biased region" description="Basic and acidic residues" evidence="2">
    <location>
        <begin position="119"/>
        <end position="131"/>
    </location>
</feature>
<comment type="caution">
    <text evidence="3">The sequence shown here is derived from an EMBL/GenBank/DDBJ whole genome shotgun (WGS) entry which is preliminary data.</text>
</comment>
<proteinExistence type="predicted"/>